<reference evidence="1 2" key="1">
    <citation type="submission" date="2010-08" db="EMBL/GenBank/DDBJ databases">
        <authorList>
            <person name="Harkins D.M."/>
            <person name="Madupu R."/>
            <person name="Durkin A.S."/>
            <person name="Torralba M."/>
            <person name="Methe B."/>
            <person name="Sutton G.G."/>
            <person name="Nelson K.E."/>
        </authorList>
    </citation>
    <scope>NUCLEOTIDE SEQUENCE [LARGE SCALE GENOMIC DNA]</scope>
    <source>
        <strain evidence="1 2">DSM 17678</strain>
    </source>
</reference>
<dbReference type="AlphaFoldDB" id="E0E1H2"/>
<dbReference type="eggNOG" id="ENOG5032339">
    <property type="taxonomic scope" value="Bacteria"/>
</dbReference>
<name>E0E1H2_9FIRM</name>
<sequence length="69" mass="7793">MATKNIYVAEADLHLFDDAAKYAGSVSAAVIQALQDFLSVQRNKSEGYDKIELNLYEKGVRRKVMFYGM</sequence>
<comment type="caution">
    <text evidence="1">The sequence shown here is derived from an EMBL/GenBank/DDBJ whole genome shotgun (WGS) entry which is preliminary data.</text>
</comment>
<evidence type="ECO:0008006" key="3">
    <source>
        <dbReference type="Google" id="ProtNLM"/>
    </source>
</evidence>
<organism evidence="1 2">
    <name type="scientific">Peptostreptococcus stomatis DSM 17678</name>
    <dbReference type="NCBI Taxonomy" id="596315"/>
    <lineage>
        <taxon>Bacteria</taxon>
        <taxon>Bacillati</taxon>
        <taxon>Bacillota</taxon>
        <taxon>Clostridia</taxon>
        <taxon>Peptostreptococcales</taxon>
        <taxon>Peptostreptococcaceae</taxon>
        <taxon>Peptostreptococcus</taxon>
    </lineage>
</organism>
<dbReference type="GeneID" id="84801600"/>
<evidence type="ECO:0000313" key="2">
    <source>
        <dbReference type="Proteomes" id="UP000003244"/>
    </source>
</evidence>
<protein>
    <recommendedName>
        <fullName evidence="3">EXLDI protein</fullName>
    </recommendedName>
</protein>
<dbReference type="EMBL" id="ADGQ01000013">
    <property type="protein sequence ID" value="EFM65264.1"/>
    <property type="molecule type" value="Genomic_DNA"/>
</dbReference>
<gene>
    <name evidence="1" type="ORF">HMPREF0634_1488</name>
</gene>
<proteinExistence type="predicted"/>
<evidence type="ECO:0000313" key="1">
    <source>
        <dbReference type="EMBL" id="EFM65264.1"/>
    </source>
</evidence>
<keyword evidence="2" id="KW-1185">Reference proteome</keyword>
<dbReference type="Proteomes" id="UP000003244">
    <property type="component" value="Unassembled WGS sequence"/>
</dbReference>
<accession>E0E1H2</accession>
<dbReference type="RefSeq" id="WP_007788326.1">
    <property type="nucleotide sequence ID" value="NZ_ADGQ01000013.1"/>
</dbReference>
<dbReference type="STRING" id="596315.HMPREF0634_1488"/>